<gene>
    <name evidence="1" type="ORF">E2980_19765</name>
</gene>
<sequence>MEGFLVNEFNAKLIRPNGTGTWTYVNVPFQVKEVYGSKGQVKVKGTLNGIAYRGSLMPHGDGTHYMVVNQTLREAANAIMGTIVEVVMERDTEERVIRIPEDFLTSLEENAEASAFFRNLAYSYQKEYVVWIEAAKKPETRQARIAKSIENLNEGKKLK</sequence>
<dbReference type="AlphaFoldDB" id="A0A4Y8LVT7"/>
<name>A0A4Y8LVT7_9BACL</name>
<reference evidence="1 2" key="1">
    <citation type="submission" date="2019-03" db="EMBL/GenBank/DDBJ databases">
        <title>Cohnella endophytica sp. nov., a novel endophytic bacterium isolated from bark of Sonneratia apetala.</title>
        <authorList>
            <person name="Tuo L."/>
        </authorList>
    </citation>
    <scope>NUCLEOTIDE SEQUENCE [LARGE SCALE GENOMIC DNA]</scope>
    <source>
        <strain evidence="1 2">CCTCC AB 208254</strain>
    </source>
</reference>
<dbReference type="SUPFAM" id="SSF141694">
    <property type="entry name" value="AF2212/PG0164-like"/>
    <property type="match status" value="1"/>
</dbReference>
<dbReference type="Gene3D" id="2.40.30.100">
    <property type="entry name" value="AF2212/PG0164-like"/>
    <property type="match status" value="1"/>
</dbReference>
<evidence type="ECO:0000313" key="1">
    <source>
        <dbReference type="EMBL" id="TFE23343.1"/>
    </source>
</evidence>
<dbReference type="Proteomes" id="UP000297900">
    <property type="component" value="Unassembled WGS sequence"/>
</dbReference>
<protein>
    <submittedName>
        <fullName evidence="1">DUF1905 domain-containing protein</fullName>
    </submittedName>
</protein>
<dbReference type="OrthoDB" id="9800461at2"/>
<accession>A0A4Y8LVT7</accession>
<keyword evidence="2" id="KW-1185">Reference proteome</keyword>
<dbReference type="Pfam" id="PF08922">
    <property type="entry name" value="DUF1905"/>
    <property type="match status" value="1"/>
</dbReference>
<dbReference type="InterPro" id="IPR015018">
    <property type="entry name" value="DUF1905"/>
</dbReference>
<comment type="caution">
    <text evidence="1">The sequence shown here is derived from an EMBL/GenBank/DDBJ whole genome shotgun (WGS) entry which is preliminary data.</text>
</comment>
<dbReference type="InterPro" id="IPR037079">
    <property type="entry name" value="AF2212/PG0164-like_sf"/>
</dbReference>
<evidence type="ECO:0000313" key="2">
    <source>
        <dbReference type="Proteomes" id="UP000297900"/>
    </source>
</evidence>
<proteinExistence type="predicted"/>
<organism evidence="1 2">
    <name type="scientific">Cohnella luojiensis</name>
    <dbReference type="NCBI Taxonomy" id="652876"/>
    <lineage>
        <taxon>Bacteria</taxon>
        <taxon>Bacillati</taxon>
        <taxon>Bacillota</taxon>
        <taxon>Bacilli</taxon>
        <taxon>Bacillales</taxon>
        <taxon>Paenibacillaceae</taxon>
        <taxon>Cohnella</taxon>
    </lineage>
</organism>
<dbReference type="EMBL" id="SOMN01000036">
    <property type="protein sequence ID" value="TFE23343.1"/>
    <property type="molecule type" value="Genomic_DNA"/>
</dbReference>
<dbReference type="Pfam" id="PF13376">
    <property type="entry name" value="OmdA"/>
    <property type="match status" value="1"/>
</dbReference>